<reference evidence="1 2" key="1">
    <citation type="journal article" date="2019" name="Sci. Rep.">
        <title>Orb-weaving spider Araneus ventricosus genome elucidates the spidroin gene catalogue.</title>
        <authorList>
            <person name="Kono N."/>
            <person name="Nakamura H."/>
            <person name="Ohtoshi R."/>
            <person name="Moran D.A.P."/>
            <person name="Shinohara A."/>
            <person name="Yoshida Y."/>
            <person name="Fujiwara M."/>
            <person name="Mori M."/>
            <person name="Tomita M."/>
            <person name="Arakawa K."/>
        </authorList>
    </citation>
    <scope>NUCLEOTIDE SEQUENCE [LARGE SCALE GENOMIC DNA]</scope>
</reference>
<dbReference type="Proteomes" id="UP000499080">
    <property type="component" value="Unassembled WGS sequence"/>
</dbReference>
<proteinExistence type="predicted"/>
<comment type="caution">
    <text evidence="1">The sequence shown here is derived from an EMBL/GenBank/DDBJ whole genome shotgun (WGS) entry which is preliminary data.</text>
</comment>
<evidence type="ECO:0000313" key="1">
    <source>
        <dbReference type="EMBL" id="GBL75161.1"/>
    </source>
</evidence>
<protein>
    <submittedName>
        <fullName evidence="1">Uncharacterized protein</fullName>
    </submittedName>
</protein>
<evidence type="ECO:0000313" key="2">
    <source>
        <dbReference type="Proteomes" id="UP000499080"/>
    </source>
</evidence>
<name>A0A4Y2A5L9_ARAVE</name>
<dbReference type="AlphaFoldDB" id="A0A4Y2A5L9"/>
<gene>
    <name evidence="1" type="ORF">AVEN_194411_1</name>
</gene>
<organism evidence="1 2">
    <name type="scientific">Araneus ventricosus</name>
    <name type="common">Orbweaver spider</name>
    <name type="synonym">Epeira ventricosa</name>
    <dbReference type="NCBI Taxonomy" id="182803"/>
    <lineage>
        <taxon>Eukaryota</taxon>
        <taxon>Metazoa</taxon>
        <taxon>Ecdysozoa</taxon>
        <taxon>Arthropoda</taxon>
        <taxon>Chelicerata</taxon>
        <taxon>Arachnida</taxon>
        <taxon>Araneae</taxon>
        <taxon>Araneomorphae</taxon>
        <taxon>Entelegynae</taxon>
        <taxon>Araneoidea</taxon>
        <taxon>Araneidae</taxon>
        <taxon>Araneus</taxon>
    </lineage>
</organism>
<keyword evidence="2" id="KW-1185">Reference proteome</keyword>
<accession>A0A4Y2A5L9</accession>
<dbReference type="EMBL" id="BGPR01000007">
    <property type="protein sequence ID" value="GBL75161.1"/>
    <property type="molecule type" value="Genomic_DNA"/>
</dbReference>
<sequence length="96" mass="11098">MTRAALELALHSLRTERCPMFLFLQPLQLPHQLDGHGASYIDNRKVEFHLSCVYKNSPPQQKDLPTITNSSQTAHCIRAILEERIWNFRPPSIDED</sequence>